<gene>
    <name evidence="2" type="ORF">TPA0910_52420</name>
</gene>
<proteinExistence type="predicted"/>
<dbReference type="EMBL" id="BNEK01000005">
    <property type="protein sequence ID" value="GHJ30809.1"/>
    <property type="molecule type" value="Genomic_DNA"/>
</dbReference>
<name>A0ABQ3U5C6_STRHY</name>
<comment type="caution">
    <text evidence="2">The sequence shown here is derived from an EMBL/GenBank/DDBJ whole genome shotgun (WGS) entry which is preliminary data.</text>
</comment>
<organism evidence="2 3">
    <name type="scientific">Streptomyces hygroscopicus</name>
    <dbReference type="NCBI Taxonomy" id="1912"/>
    <lineage>
        <taxon>Bacteria</taxon>
        <taxon>Bacillati</taxon>
        <taxon>Actinomycetota</taxon>
        <taxon>Actinomycetes</taxon>
        <taxon>Kitasatosporales</taxon>
        <taxon>Streptomycetaceae</taxon>
        <taxon>Streptomyces</taxon>
        <taxon>Streptomyces violaceusniger group</taxon>
    </lineage>
</organism>
<dbReference type="Proteomes" id="UP001054854">
    <property type="component" value="Unassembled WGS sequence"/>
</dbReference>
<keyword evidence="3" id="KW-1185">Reference proteome</keyword>
<evidence type="ECO:0000313" key="2">
    <source>
        <dbReference type="EMBL" id="GHJ30809.1"/>
    </source>
</evidence>
<evidence type="ECO:0000313" key="3">
    <source>
        <dbReference type="Proteomes" id="UP001054854"/>
    </source>
</evidence>
<keyword evidence="1" id="KW-0175">Coiled coil</keyword>
<accession>A0ABQ3U5C6</accession>
<protein>
    <submittedName>
        <fullName evidence="2">Uncharacterized protein</fullName>
    </submittedName>
</protein>
<evidence type="ECO:0000256" key="1">
    <source>
        <dbReference type="SAM" id="Coils"/>
    </source>
</evidence>
<reference evidence="2" key="1">
    <citation type="submission" date="2024-05" db="EMBL/GenBank/DDBJ databases">
        <title>Whole genome shotgun sequence of Streptomyces hygroscopicus NBRC 113678.</title>
        <authorList>
            <person name="Komaki H."/>
            <person name="Tamura T."/>
        </authorList>
    </citation>
    <scope>NUCLEOTIDE SEQUENCE</scope>
    <source>
        <strain evidence="2">N11-34</strain>
    </source>
</reference>
<dbReference type="RefSeq" id="WP_236258327.1">
    <property type="nucleotide sequence ID" value="NZ_BNEK01000005.1"/>
</dbReference>
<sequence length="170" mass="18192">MATAASSSAHPLIVRLRQLADAEQTRRVAADQALAEAERVLQQARQVQRVAAERHAAVLATVEAAEAYAAGLSNDVPEAKAANAHEEASPANTHGAPSANLTQLVLDSFEPHGDTTLPMLYERVLKARPGTTESGVRATLSTLHKSGFVKIVRRGIYRLPKNPEEDPTES</sequence>
<feature type="coiled-coil region" evidence="1">
    <location>
        <begin position="27"/>
        <end position="54"/>
    </location>
</feature>